<sequence>MTGQLTWTHTPSKSRNTTPHPPARGSGLTTSPQASTAAPTSEDQRLRPPPTRRGPLNAHRRTRPADLLEPLGPLSPRIHQLLTEGDRHGTYTNASLQRGGHNSAASDHAWALTRAVAAGAVQAGWSRAAFVQVLLDGPYPAGQAARALQHRRGYDKAVAWLHRAFDGARHYLQTRDPLCGRQDFHAALAAYRTRIERTPWPGTAAKTDLRNLIARLDICTRTGGWDHTVSERDLSERMGCARTTTHRSNQRLLRARLLRQLDHGTPTEGARWMLLPPTGTGPLNLSHGESTPQRPQAGGAMSGPTMRHTHHNTHHNTEGDADLDSHTAARLMGLDAFAHRGLSSSGLAILAALAEHDGQTLTELQASASISRATTYRQLTTLTHLGLTQREGELLHLAPAALAGTGQPGPHCEQPTTDWSDVAKRLGVHGIGERRRQHHHTERARWHHTRRLLAARNRRTQPPPHPMPPVHFTQAANTTHAAPTAPEHPTPPEHIPHSPHHQRAPSPTPSTHTEPAHRSPVP</sequence>
<protein>
    <submittedName>
        <fullName evidence="3">Helix-turn-helix domain-containing protein</fullName>
    </submittedName>
</protein>
<dbReference type="EMBL" id="CP108253">
    <property type="protein sequence ID" value="WTU45127.1"/>
    <property type="molecule type" value="Genomic_DNA"/>
</dbReference>
<gene>
    <name evidence="3" type="ORF">OHV25_00845</name>
    <name evidence="4" type="ORF">OHV25_38995</name>
</gene>
<feature type="compositionally biased region" description="Low complexity" evidence="1">
    <location>
        <begin position="29"/>
        <end position="41"/>
    </location>
</feature>
<dbReference type="Pfam" id="PF09339">
    <property type="entry name" value="HTH_IclR"/>
    <property type="match status" value="1"/>
</dbReference>
<dbReference type="InterPro" id="IPR036388">
    <property type="entry name" value="WH-like_DNA-bd_sf"/>
</dbReference>
<evidence type="ECO:0000259" key="2">
    <source>
        <dbReference type="Pfam" id="PF09339"/>
    </source>
</evidence>
<accession>A0AAU2GR31</accession>
<evidence type="ECO:0000256" key="1">
    <source>
        <dbReference type="SAM" id="MobiDB-lite"/>
    </source>
</evidence>
<dbReference type="AlphaFoldDB" id="A0AAU2GR31"/>
<feature type="compositionally biased region" description="Polar residues" evidence="1">
    <location>
        <begin position="1"/>
        <end position="18"/>
    </location>
</feature>
<feature type="compositionally biased region" description="Low complexity" evidence="1">
    <location>
        <begin position="274"/>
        <end position="283"/>
    </location>
</feature>
<dbReference type="InterPro" id="IPR005471">
    <property type="entry name" value="Tscrpt_reg_IclR_N"/>
</dbReference>
<evidence type="ECO:0000313" key="4">
    <source>
        <dbReference type="EMBL" id="WTU45127.1"/>
    </source>
</evidence>
<dbReference type="EMBL" id="CP108253">
    <property type="protein sequence ID" value="WTU38231.1"/>
    <property type="molecule type" value="Genomic_DNA"/>
</dbReference>
<dbReference type="SUPFAM" id="SSF46785">
    <property type="entry name" value="Winged helix' DNA-binding domain"/>
    <property type="match status" value="1"/>
</dbReference>
<reference evidence="3" key="1">
    <citation type="submission" date="2022-10" db="EMBL/GenBank/DDBJ databases">
        <title>The complete genomes of actinobacterial strains from the NBC collection.</title>
        <authorList>
            <person name="Joergensen T.S."/>
            <person name="Alvarez Arevalo M."/>
            <person name="Sterndorff E.B."/>
            <person name="Faurdal D."/>
            <person name="Vuksanovic O."/>
            <person name="Mourched A.-S."/>
            <person name="Charusanti P."/>
            <person name="Shaw S."/>
            <person name="Blin K."/>
            <person name="Weber T."/>
        </authorList>
    </citation>
    <scope>NUCLEOTIDE SEQUENCE</scope>
    <source>
        <strain evidence="3">NBC_00060</strain>
    </source>
</reference>
<feature type="region of interest" description="Disordered" evidence="1">
    <location>
        <begin position="1"/>
        <end position="74"/>
    </location>
</feature>
<evidence type="ECO:0000313" key="3">
    <source>
        <dbReference type="EMBL" id="WTU38231.1"/>
    </source>
</evidence>
<dbReference type="GO" id="GO:0003677">
    <property type="term" value="F:DNA binding"/>
    <property type="evidence" value="ECO:0007669"/>
    <property type="project" value="InterPro"/>
</dbReference>
<name>A0AAU2GR31_9ACTN</name>
<feature type="compositionally biased region" description="Basic residues" evidence="1">
    <location>
        <begin position="435"/>
        <end position="448"/>
    </location>
</feature>
<dbReference type="GO" id="GO:0006355">
    <property type="term" value="P:regulation of DNA-templated transcription"/>
    <property type="evidence" value="ECO:0007669"/>
    <property type="project" value="InterPro"/>
</dbReference>
<feature type="region of interest" description="Disordered" evidence="1">
    <location>
        <begin position="267"/>
        <end position="318"/>
    </location>
</feature>
<feature type="region of interest" description="Disordered" evidence="1">
    <location>
        <begin position="429"/>
        <end position="448"/>
    </location>
</feature>
<dbReference type="InterPro" id="IPR036390">
    <property type="entry name" value="WH_DNA-bd_sf"/>
</dbReference>
<feature type="region of interest" description="Disordered" evidence="1">
    <location>
        <begin position="479"/>
        <end position="522"/>
    </location>
</feature>
<organism evidence="3">
    <name type="scientific">Streptomyces sp. NBC_00060</name>
    <dbReference type="NCBI Taxonomy" id="2975636"/>
    <lineage>
        <taxon>Bacteria</taxon>
        <taxon>Bacillati</taxon>
        <taxon>Actinomycetota</taxon>
        <taxon>Actinomycetes</taxon>
        <taxon>Kitasatosporales</taxon>
        <taxon>Streptomycetaceae</taxon>
        <taxon>Streptomyces</taxon>
    </lineage>
</organism>
<feature type="domain" description="HTH iclR-type" evidence="2">
    <location>
        <begin position="346"/>
        <end position="391"/>
    </location>
</feature>
<proteinExistence type="predicted"/>
<dbReference type="Gene3D" id="1.10.10.10">
    <property type="entry name" value="Winged helix-like DNA-binding domain superfamily/Winged helix DNA-binding domain"/>
    <property type="match status" value="1"/>
</dbReference>